<dbReference type="EC" id="1.1.1.194" evidence="3"/>
<name>A0ABV9B6K7_9ACTN</name>
<dbReference type="Pfam" id="PF00106">
    <property type="entry name" value="adh_short"/>
    <property type="match status" value="1"/>
</dbReference>
<evidence type="ECO:0000313" key="4">
    <source>
        <dbReference type="Proteomes" id="UP001595839"/>
    </source>
</evidence>
<dbReference type="SUPFAM" id="SSF51735">
    <property type="entry name" value="NAD(P)-binding Rossmann-fold domains"/>
    <property type="match status" value="1"/>
</dbReference>
<evidence type="ECO:0000256" key="2">
    <source>
        <dbReference type="ARBA" id="ARBA00023002"/>
    </source>
</evidence>
<dbReference type="Proteomes" id="UP001595839">
    <property type="component" value="Unassembled WGS sequence"/>
</dbReference>
<organism evidence="3 4">
    <name type="scientific">Streptomyces vulcanius</name>
    <dbReference type="NCBI Taxonomy" id="1441876"/>
    <lineage>
        <taxon>Bacteria</taxon>
        <taxon>Bacillati</taxon>
        <taxon>Actinomycetota</taxon>
        <taxon>Actinomycetes</taxon>
        <taxon>Kitasatosporales</taxon>
        <taxon>Streptomycetaceae</taxon>
        <taxon>Streptomyces</taxon>
    </lineage>
</organism>
<dbReference type="InterPro" id="IPR036291">
    <property type="entry name" value="NAD(P)-bd_dom_sf"/>
</dbReference>
<gene>
    <name evidence="3" type="ORF">ACFPIH_51640</name>
</gene>
<protein>
    <submittedName>
        <fullName evidence="3">Coniferyl-alcohol dehydrogenase</fullName>
        <ecNumber evidence="3">1.1.1.194</ecNumber>
    </submittedName>
</protein>
<comment type="similarity">
    <text evidence="1">Belongs to the short-chain dehydrogenases/reductases (SDR) family.</text>
</comment>
<accession>A0ABV9B6K7</accession>
<evidence type="ECO:0000313" key="3">
    <source>
        <dbReference type="EMBL" id="MFC4507769.1"/>
    </source>
</evidence>
<dbReference type="PANTHER" id="PTHR42760:SF133">
    <property type="entry name" value="3-OXOACYL-[ACYL-CARRIER-PROTEIN] REDUCTASE"/>
    <property type="match status" value="1"/>
</dbReference>
<keyword evidence="4" id="KW-1185">Reference proteome</keyword>
<dbReference type="GO" id="GO:0050268">
    <property type="term" value="F:coniferyl-alcohol dehydrogenase activity"/>
    <property type="evidence" value="ECO:0007669"/>
    <property type="project" value="UniProtKB-EC"/>
</dbReference>
<reference evidence="4" key="1">
    <citation type="journal article" date="2019" name="Int. J. Syst. Evol. Microbiol.">
        <title>The Global Catalogue of Microorganisms (GCM) 10K type strain sequencing project: providing services to taxonomists for standard genome sequencing and annotation.</title>
        <authorList>
            <consortium name="The Broad Institute Genomics Platform"/>
            <consortium name="The Broad Institute Genome Sequencing Center for Infectious Disease"/>
            <person name="Wu L."/>
            <person name="Ma J."/>
        </authorList>
    </citation>
    <scope>NUCLEOTIDE SEQUENCE [LARGE SCALE GENOMIC DNA]</scope>
    <source>
        <strain evidence="4">CGMCC 4.7177</strain>
    </source>
</reference>
<dbReference type="EMBL" id="JBHSFK010000061">
    <property type="protein sequence ID" value="MFC4507769.1"/>
    <property type="molecule type" value="Genomic_DNA"/>
</dbReference>
<evidence type="ECO:0000256" key="1">
    <source>
        <dbReference type="ARBA" id="ARBA00006484"/>
    </source>
</evidence>
<dbReference type="Gene3D" id="3.40.50.720">
    <property type="entry name" value="NAD(P)-binding Rossmann-like Domain"/>
    <property type="match status" value="1"/>
</dbReference>
<comment type="caution">
    <text evidence="3">The sequence shown here is derived from an EMBL/GenBank/DDBJ whole genome shotgun (WGS) entry which is preliminary data.</text>
</comment>
<dbReference type="PANTHER" id="PTHR42760">
    <property type="entry name" value="SHORT-CHAIN DEHYDROGENASES/REDUCTASES FAMILY MEMBER"/>
    <property type="match status" value="1"/>
</dbReference>
<dbReference type="Pfam" id="PF13561">
    <property type="entry name" value="adh_short_C2"/>
    <property type="match status" value="1"/>
</dbReference>
<dbReference type="RefSeq" id="WP_381186593.1">
    <property type="nucleotide sequence ID" value="NZ_JBHSFK010000061.1"/>
</dbReference>
<proteinExistence type="inferred from homology"/>
<dbReference type="InterPro" id="IPR002347">
    <property type="entry name" value="SDR_fam"/>
</dbReference>
<dbReference type="NCBIfam" id="NF009092">
    <property type="entry name" value="PRK12428.1"/>
    <property type="match status" value="1"/>
</dbReference>
<sequence>MMKPHQSFEGDRVVVSGGGGAGMGASLARKLTGLGAEVHVLDLKTPPAPADAHFYATDLSDPEAISAAVAEIGGPVAALFNCVGVPGNRTSPLDTMLINFAGVRHLTEAVVPHITPGGSVTTIASQAGSHWSDNLETLLPLVHTKGFDGAKDWCEQHPDEIALAYPASKEAVVIWTQYAAVELGQKGIRINCTLPGPTATPMTADFEAMTGKEFWDTFPIPLGRPATPDEQAEVLLFLGSPAASCITGTALLTDGGTTGGVTTGLLTVAH</sequence>
<dbReference type="PRINTS" id="PR00081">
    <property type="entry name" value="GDHRDH"/>
</dbReference>
<keyword evidence="2 3" id="KW-0560">Oxidoreductase</keyword>